<reference evidence="5 6" key="1">
    <citation type="journal article" date="2019" name="Int. J. Syst. Evol. Microbiol.">
        <title>The Global Catalogue of Microorganisms (GCM) 10K type strain sequencing project: providing services to taxonomists for standard genome sequencing and annotation.</title>
        <authorList>
            <consortium name="The Broad Institute Genomics Platform"/>
            <consortium name="The Broad Institute Genome Sequencing Center for Infectious Disease"/>
            <person name="Wu L."/>
            <person name="Ma J."/>
        </authorList>
    </citation>
    <scope>NUCLEOTIDE SEQUENCE [LARGE SCALE GENOMIC DNA]</scope>
    <source>
        <strain evidence="5 6">DT92</strain>
    </source>
</reference>
<feature type="compositionally biased region" description="Low complexity" evidence="1">
    <location>
        <begin position="19"/>
        <end position="31"/>
    </location>
</feature>
<evidence type="ECO:0000313" key="6">
    <source>
        <dbReference type="Proteomes" id="UP001596368"/>
    </source>
</evidence>
<keyword evidence="2" id="KW-1133">Transmembrane helix</keyword>
<dbReference type="Proteomes" id="UP001596368">
    <property type="component" value="Unassembled WGS sequence"/>
</dbReference>
<evidence type="ECO:0000259" key="4">
    <source>
        <dbReference type="Pfam" id="PF26238"/>
    </source>
</evidence>
<dbReference type="Pfam" id="PF26236">
    <property type="entry name" value="DUF8054_N"/>
    <property type="match status" value="1"/>
</dbReference>
<feature type="compositionally biased region" description="Acidic residues" evidence="1">
    <location>
        <begin position="1"/>
        <end position="12"/>
    </location>
</feature>
<proteinExistence type="predicted"/>
<dbReference type="InterPro" id="IPR058775">
    <property type="entry name" value="DUF8054_M"/>
</dbReference>
<dbReference type="AlphaFoldDB" id="A0ABD5XQ92"/>
<comment type="caution">
    <text evidence="5">The sequence shown here is derived from an EMBL/GenBank/DDBJ whole genome shotgun (WGS) entry which is preliminary data.</text>
</comment>
<organism evidence="5 6">
    <name type="scientific">Halobaculum litoreum</name>
    <dbReference type="NCBI Taxonomy" id="3031998"/>
    <lineage>
        <taxon>Archaea</taxon>
        <taxon>Methanobacteriati</taxon>
        <taxon>Methanobacteriota</taxon>
        <taxon>Stenosarchaea group</taxon>
        <taxon>Halobacteria</taxon>
        <taxon>Halobacteriales</taxon>
        <taxon>Haloferacaceae</taxon>
        <taxon>Halobaculum</taxon>
    </lineage>
</organism>
<feature type="domain" description="DUF8054" evidence="4">
    <location>
        <begin position="31"/>
        <end position="142"/>
    </location>
</feature>
<dbReference type="EMBL" id="JBHSZG010000001">
    <property type="protein sequence ID" value="MFC7137313.1"/>
    <property type="molecule type" value="Genomic_DNA"/>
</dbReference>
<evidence type="ECO:0000256" key="1">
    <source>
        <dbReference type="SAM" id="MobiDB-lite"/>
    </source>
</evidence>
<accession>A0ABD5XQ92</accession>
<keyword evidence="6" id="KW-1185">Reference proteome</keyword>
<feature type="region of interest" description="Disordered" evidence="1">
    <location>
        <begin position="1"/>
        <end position="31"/>
    </location>
</feature>
<dbReference type="InterPro" id="IPR058674">
    <property type="entry name" value="DUF8054_N"/>
</dbReference>
<keyword evidence="2" id="KW-0472">Membrane</keyword>
<feature type="transmembrane region" description="Helical" evidence="2">
    <location>
        <begin position="250"/>
        <end position="280"/>
    </location>
</feature>
<evidence type="ECO:0000259" key="3">
    <source>
        <dbReference type="Pfam" id="PF26236"/>
    </source>
</evidence>
<evidence type="ECO:0000313" key="5">
    <source>
        <dbReference type="EMBL" id="MFC7137313.1"/>
    </source>
</evidence>
<gene>
    <name evidence="5" type="ORF">ACFQRB_14375</name>
</gene>
<name>A0ABD5XQ92_9EURY</name>
<feature type="domain" description="DUF8054" evidence="3">
    <location>
        <begin position="227"/>
        <end position="302"/>
    </location>
</feature>
<sequence>MTAFDAADDDDRREEPSRASDPLAPDSDPADLLDTMLRAGVLTAGEDGDALYLTDAFEAAWTDEMERLRALEPEELIEVTARAVPFEAEGERAYGGIRVEGEAGVAWLRPADAIADVAAVLAMESFDVPAVARAPAATPLRLFTPECPVCGDDLVERPSADGYADEIPGRDSPRVVLGCADCGAEVHRHSAPVDAGGRTPNEADLRPPSVSATAMRLRPPLPGVSVLDRLRRPEYTGADRCWPCTAVNAAAVALAGAAVAVVSIPAALLVLAAGAALIAVRGYVVPGTPAFAPRLVRAAGLAPYFAHVGADDAGGSRTGSPTTSRSGTTTRRSCSARCWRPGW</sequence>
<protein>
    <submittedName>
        <fullName evidence="5">Uncharacterized protein</fullName>
    </submittedName>
</protein>
<evidence type="ECO:0000256" key="2">
    <source>
        <dbReference type="SAM" id="Phobius"/>
    </source>
</evidence>
<dbReference type="Pfam" id="PF26238">
    <property type="entry name" value="DUF8054_M"/>
    <property type="match status" value="1"/>
</dbReference>
<keyword evidence="2" id="KW-0812">Transmembrane</keyword>